<keyword evidence="6" id="KW-0963">Cytoplasm</keyword>
<evidence type="ECO:0000256" key="10">
    <source>
        <dbReference type="SAM" id="MobiDB-lite"/>
    </source>
</evidence>
<comment type="subcellular location">
    <subcellularLocation>
        <location evidence="2">Cytoplasm</location>
    </subcellularLocation>
</comment>
<dbReference type="GO" id="GO:0015031">
    <property type="term" value="P:protein transport"/>
    <property type="evidence" value="ECO:0007669"/>
    <property type="project" value="UniProtKB-KW"/>
</dbReference>
<dbReference type="PANTHER" id="PTHR34982:SF1">
    <property type="entry name" value="FLAGELLAR ASSEMBLY PROTEIN FLIH"/>
    <property type="match status" value="1"/>
</dbReference>
<sequence>MFKPFSVTATAQDDKAAAPQLADDPEQWQSWRLGALTTRKTQSPRVHVDATDIEFEQQSELRVLREQAYQEAYSKGLTAGREAGHKEGFEHGYAEGQEQAQHELQQQLETNVAPLQALVQTFEEALREVDTAVAEHLVHLALQAGRQLAGEALEAKPEAVLEVVRELLQQDETLYSPAIIYLHPDDLDLVKTHMTTDLERARWQVQADPRLSRGGCRVVSKAGELDASMETRWQLIQQQLRGRS</sequence>
<dbReference type="InterPro" id="IPR000563">
    <property type="entry name" value="Flag_FliH"/>
</dbReference>
<gene>
    <name evidence="12" type="ORF">CWE22_08370</name>
</gene>
<keyword evidence="12" id="KW-0282">Flagellum</keyword>
<evidence type="ECO:0000313" key="12">
    <source>
        <dbReference type="EMBL" id="RUO42147.1"/>
    </source>
</evidence>
<dbReference type="EMBL" id="PIPR01000001">
    <property type="protein sequence ID" value="RUO42147.1"/>
    <property type="molecule type" value="Genomic_DNA"/>
</dbReference>
<evidence type="ECO:0000256" key="7">
    <source>
        <dbReference type="ARBA" id="ARBA00022795"/>
    </source>
</evidence>
<dbReference type="AlphaFoldDB" id="A0A7Z6ZVI1"/>
<evidence type="ECO:0000256" key="1">
    <source>
        <dbReference type="ARBA" id="ARBA00003041"/>
    </source>
</evidence>
<evidence type="ECO:0000256" key="8">
    <source>
        <dbReference type="ARBA" id="ARBA00022927"/>
    </source>
</evidence>
<organism evidence="12 13">
    <name type="scientific">Pseudidiomarina aestuarii</name>
    <dbReference type="NCBI Taxonomy" id="624146"/>
    <lineage>
        <taxon>Bacteria</taxon>
        <taxon>Pseudomonadati</taxon>
        <taxon>Pseudomonadota</taxon>
        <taxon>Gammaproteobacteria</taxon>
        <taxon>Alteromonadales</taxon>
        <taxon>Idiomarinaceae</taxon>
        <taxon>Pseudidiomarina</taxon>
    </lineage>
</organism>
<protein>
    <recommendedName>
        <fullName evidence="4">Flagellar assembly protein FliH</fullName>
    </recommendedName>
</protein>
<dbReference type="PRINTS" id="PR01003">
    <property type="entry name" value="FLGFLIH"/>
</dbReference>
<keyword evidence="7" id="KW-1005">Bacterial flagellum biogenesis</keyword>
<keyword evidence="12" id="KW-0966">Cell projection</keyword>
<keyword evidence="12" id="KW-0969">Cilium</keyword>
<evidence type="ECO:0000256" key="9">
    <source>
        <dbReference type="ARBA" id="ARBA00023225"/>
    </source>
</evidence>
<name>A0A7Z6ZVI1_9GAMM</name>
<keyword evidence="5" id="KW-0813">Transport</keyword>
<keyword evidence="13" id="KW-1185">Reference proteome</keyword>
<dbReference type="GO" id="GO:0009288">
    <property type="term" value="C:bacterial-type flagellum"/>
    <property type="evidence" value="ECO:0007669"/>
    <property type="project" value="InterPro"/>
</dbReference>
<dbReference type="GO" id="GO:0003774">
    <property type="term" value="F:cytoskeletal motor activity"/>
    <property type="evidence" value="ECO:0007669"/>
    <property type="project" value="InterPro"/>
</dbReference>
<evidence type="ECO:0000256" key="5">
    <source>
        <dbReference type="ARBA" id="ARBA00022448"/>
    </source>
</evidence>
<feature type="domain" description="Flagellar assembly protein FliH/Type III secretion system HrpE" evidence="11">
    <location>
        <begin position="112"/>
        <end position="234"/>
    </location>
</feature>
<evidence type="ECO:0000256" key="2">
    <source>
        <dbReference type="ARBA" id="ARBA00004496"/>
    </source>
</evidence>
<evidence type="ECO:0000256" key="3">
    <source>
        <dbReference type="ARBA" id="ARBA00006602"/>
    </source>
</evidence>
<proteinExistence type="inferred from homology"/>
<dbReference type="GO" id="GO:0005829">
    <property type="term" value="C:cytosol"/>
    <property type="evidence" value="ECO:0007669"/>
    <property type="project" value="TreeGrafter"/>
</dbReference>
<evidence type="ECO:0000256" key="4">
    <source>
        <dbReference type="ARBA" id="ARBA00016507"/>
    </source>
</evidence>
<keyword evidence="9" id="KW-1006">Bacterial flagellum protein export</keyword>
<reference evidence="13" key="1">
    <citation type="journal article" date="2018" name="Front. Microbiol.">
        <title>Genome-Based Analysis Reveals the Taxonomy and Diversity of the Family Idiomarinaceae.</title>
        <authorList>
            <person name="Liu Y."/>
            <person name="Lai Q."/>
            <person name="Shao Z."/>
        </authorList>
    </citation>
    <scope>NUCLEOTIDE SEQUENCE [LARGE SCALE GENOMIC DNA]</scope>
    <source>
        <strain evidence="13">KYW314</strain>
    </source>
</reference>
<dbReference type="RefSeq" id="WP_169930869.1">
    <property type="nucleotide sequence ID" value="NZ_PIPR01000001.1"/>
</dbReference>
<dbReference type="Proteomes" id="UP000287766">
    <property type="component" value="Unassembled WGS sequence"/>
</dbReference>
<dbReference type="InterPro" id="IPR051472">
    <property type="entry name" value="T3SS_Stator/FliH"/>
</dbReference>
<evidence type="ECO:0000256" key="6">
    <source>
        <dbReference type="ARBA" id="ARBA00022490"/>
    </source>
</evidence>
<dbReference type="SUPFAM" id="SSF160527">
    <property type="entry name" value="V-type ATPase subunit E-like"/>
    <property type="match status" value="1"/>
</dbReference>
<keyword evidence="8" id="KW-0653">Protein transport</keyword>
<comment type="function">
    <text evidence="1">Needed for flagellar regrowth and assembly.</text>
</comment>
<feature type="region of interest" description="Disordered" evidence="10">
    <location>
        <begin position="1"/>
        <end position="26"/>
    </location>
</feature>
<accession>A0A7Z6ZVI1</accession>
<dbReference type="PANTHER" id="PTHR34982">
    <property type="entry name" value="YOP PROTEINS TRANSLOCATION PROTEIN L"/>
    <property type="match status" value="1"/>
</dbReference>
<dbReference type="GO" id="GO:0044781">
    <property type="term" value="P:bacterial-type flagellum organization"/>
    <property type="evidence" value="ECO:0007669"/>
    <property type="project" value="UniProtKB-KW"/>
</dbReference>
<dbReference type="GO" id="GO:0071973">
    <property type="term" value="P:bacterial-type flagellum-dependent cell motility"/>
    <property type="evidence" value="ECO:0007669"/>
    <property type="project" value="InterPro"/>
</dbReference>
<evidence type="ECO:0000313" key="13">
    <source>
        <dbReference type="Proteomes" id="UP000287766"/>
    </source>
</evidence>
<evidence type="ECO:0000259" key="11">
    <source>
        <dbReference type="Pfam" id="PF02108"/>
    </source>
</evidence>
<comment type="caution">
    <text evidence="12">The sequence shown here is derived from an EMBL/GenBank/DDBJ whole genome shotgun (WGS) entry which is preliminary data.</text>
</comment>
<dbReference type="Pfam" id="PF02108">
    <property type="entry name" value="FliH"/>
    <property type="match status" value="1"/>
</dbReference>
<dbReference type="InterPro" id="IPR018035">
    <property type="entry name" value="Flagellar_FliH/T3SS_HrpE"/>
</dbReference>
<comment type="similarity">
    <text evidence="3">Belongs to the FliH family.</text>
</comment>